<dbReference type="RefSeq" id="WP_089382116.1">
    <property type="nucleotide sequence ID" value="NZ_FZNT01000007.1"/>
</dbReference>
<name>A0A238XYA3_9FLAO</name>
<dbReference type="AlphaFoldDB" id="A0A238XYA3"/>
<organism evidence="1 2">
    <name type="scientific">Lutibacter agarilyticus</name>
    <dbReference type="NCBI Taxonomy" id="1109740"/>
    <lineage>
        <taxon>Bacteria</taxon>
        <taxon>Pseudomonadati</taxon>
        <taxon>Bacteroidota</taxon>
        <taxon>Flavobacteriia</taxon>
        <taxon>Flavobacteriales</taxon>
        <taxon>Flavobacteriaceae</taxon>
        <taxon>Lutibacter</taxon>
    </lineage>
</organism>
<sequence length="159" mass="18505">MKKQLKDIKPGYGLGVLKFGMKRSEVNLLLGEPSFVDKYSHSDSSNDLTESWEYEDLALSLSFDEEEQWKLTMISVSSDFYELEEKSLIGKSEVETLKELAHFDEDELFLEDCSEVEGEDHKVVEVEDKSINFWFINGVLDEIQWSPFFIDDDTIDWPQ</sequence>
<evidence type="ECO:0000313" key="2">
    <source>
        <dbReference type="Proteomes" id="UP000198384"/>
    </source>
</evidence>
<protein>
    <submittedName>
        <fullName evidence="1">Uncharacterized protein</fullName>
    </submittedName>
</protein>
<evidence type="ECO:0000313" key="1">
    <source>
        <dbReference type="EMBL" id="SNR63501.1"/>
    </source>
</evidence>
<dbReference type="EMBL" id="FZNT01000007">
    <property type="protein sequence ID" value="SNR63501.1"/>
    <property type="molecule type" value="Genomic_DNA"/>
</dbReference>
<accession>A0A238XYA3</accession>
<gene>
    <name evidence="1" type="ORF">SAMN06265371_107125</name>
</gene>
<reference evidence="1 2" key="1">
    <citation type="submission" date="2017-06" db="EMBL/GenBank/DDBJ databases">
        <authorList>
            <person name="Kim H.J."/>
            <person name="Triplett B.A."/>
        </authorList>
    </citation>
    <scope>NUCLEOTIDE SEQUENCE [LARGE SCALE GENOMIC DNA]</scope>
    <source>
        <strain evidence="1 2">DSM 29150</strain>
    </source>
</reference>
<proteinExistence type="predicted"/>
<keyword evidence="2" id="KW-1185">Reference proteome</keyword>
<dbReference type="Proteomes" id="UP000198384">
    <property type="component" value="Unassembled WGS sequence"/>
</dbReference>
<dbReference type="OrthoDB" id="1118000at2"/>